<reference evidence="4 5" key="1">
    <citation type="submission" date="2016-01" db="EMBL/GenBank/DDBJ databases">
        <title>Complete genome sequence of strain Lentibacillus amyloliquefaciens LAM0015T isolated from saline sediment.</title>
        <authorList>
            <person name="Wang J.-L."/>
            <person name="He M.-X."/>
        </authorList>
    </citation>
    <scope>NUCLEOTIDE SEQUENCE [LARGE SCALE GENOMIC DNA]</scope>
    <source>
        <strain evidence="4 5">LAM0015</strain>
    </source>
</reference>
<feature type="signal peptide" evidence="2">
    <location>
        <begin position="1"/>
        <end position="24"/>
    </location>
</feature>
<evidence type="ECO:0000259" key="3">
    <source>
        <dbReference type="Pfam" id="PF00144"/>
    </source>
</evidence>
<dbReference type="RefSeq" id="WP_068442117.1">
    <property type="nucleotide sequence ID" value="NZ_CP013862.1"/>
</dbReference>
<dbReference type="InterPro" id="IPR050789">
    <property type="entry name" value="Diverse_Enzym_Activities"/>
</dbReference>
<accession>A0A0U4FGP5</accession>
<dbReference type="KEGG" id="lao:AOX59_03930"/>
<evidence type="ECO:0000313" key="4">
    <source>
        <dbReference type="EMBL" id="ALX47822.1"/>
    </source>
</evidence>
<evidence type="ECO:0000256" key="1">
    <source>
        <dbReference type="ARBA" id="ARBA00022801"/>
    </source>
</evidence>
<dbReference type="AlphaFoldDB" id="A0A0U4FGP5"/>
<protein>
    <submittedName>
        <fullName evidence="4">Serine hydrolase</fullName>
    </submittedName>
</protein>
<proteinExistence type="predicted"/>
<dbReference type="SUPFAM" id="SSF56601">
    <property type="entry name" value="beta-lactamase/transpeptidase-like"/>
    <property type="match status" value="1"/>
</dbReference>
<keyword evidence="2" id="KW-0732">Signal</keyword>
<dbReference type="InterPro" id="IPR001466">
    <property type="entry name" value="Beta-lactam-related"/>
</dbReference>
<dbReference type="EMBL" id="CP013862">
    <property type="protein sequence ID" value="ALX47822.1"/>
    <property type="molecule type" value="Genomic_DNA"/>
</dbReference>
<dbReference type="Gene3D" id="3.40.710.10">
    <property type="entry name" value="DD-peptidase/beta-lactamase superfamily"/>
    <property type="match status" value="1"/>
</dbReference>
<evidence type="ECO:0000256" key="2">
    <source>
        <dbReference type="SAM" id="SignalP"/>
    </source>
</evidence>
<dbReference type="PANTHER" id="PTHR43283">
    <property type="entry name" value="BETA-LACTAMASE-RELATED"/>
    <property type="match status" value="1"/>
</dbReference>
<evidence type="ECO:0000313" key="5">
    <source>
        <dbReference type="Proteomes" id="UP000050331"/>
    </source>
</evidence>
<keyword evidence="1 4" id="KW-0378">Hydrolase</keyword>
<dbReference type="Pfam" id="PF00144">
    <property type="entry name" value="Beta-lactamase"/>
    <property type="match status" value="1"/>
</dbReference>
<organism evidence="4 5">
    <name type="scientific">Lentibacillus amyloliquefaciens</name>
    <dbReference type="NCBI Taxonomy" id="1472767"/>
    <lineage>
        <taxon>Bacteria</taxon>
        <taxon>Bacillati</taxon>
        <taxon>Bacillota</taxon>
        <taxon>Bacilli</taxon>
        <taxon>Bacillales</taxon>
        <taxon>Bacillaceae</taxon>
        <taxon>Lentibacillus</taxon>
    </lineage>
</organism>
<sequence>MRRTSIVVLVLVLLLSLSFSPVYAETGQNKLSHGSPQSVGMDKAKLTEINGIVQEAIDDQVTPGAVVLIAKDGKIILENAYGYAKKYDMGALLKNPEKMKKKTIFDLASVTKVMGTTQGIMKLVSEGKISVDDKVSEYIPGFAKNGKGAITIEDLLTHTSGLTPWKPTYLYADNPEEVLNYINNLSLEYVTGTDRRYSDFSFMTLAFVIENVTNQRLDEYLQENIYKPLKMKDTMFNAVENTNKKIAATSFGNVYEYKMIDDSNFGYYVEEDADEFAQWRNYTLQGEVNDGNSYYANNGVAGHAGLFSTARDLAVLGQTMLNNGNYGKIDLYNKKVIREFTSQQRFGQGYGWEKNKEWYMGNKHSAQAYGHTGFTGTQVMFDPKYNLQIIVLTNKQNNGPLENGSYPSTGALSKQIANTVYSSIDE</sequence>
<dbReference type="InterPro" id="IPR012338">
    <property type="entry name" value="Beta-lactam/transpept-like"/>
</dbReference>
<dbReference type="Proteomes" id="UP000050331">
    <property type="component" value="Chromosome"/>
</dbReference>
<keyword evidence="5" id="KW-1185">Reference proteome</keyword>
<dbReference type="STRING" id="1472767.AOX59_03930"/>
<feature type="chain" id="PRO_5006849249" evidence="2">
    <location>
        <begin position="25"/>
        <end position="426"/>
    </location>
</feature>
<dbReference type="GO" id="GO:0016787">
    <property type="term" value="F:hydrolase activity"/>
    <property type="evidence" value="ECO:0007669"/>
    <property type="project" value="UniProtKB-KW"/>
</dbReference>
<dbReference type="PANTHER" id="PTHR43283:SF11">
    <property type="entry name" value="BETA-LACTAMASE-RELATED DOMAIN-CONTAINING PROTEIN"/>
    <property type="match status" value="1"/>
</dbReference>
<gene>
    <name evidence="4" type="ORF">AOX59_03930</name>
</gene>
<dbReference type="OrthoDB" id="9770183at2"/>
<name>A0A0U4FGP5_9BACI</name>
<feature type="domain" description="Beta-lactamase-related" evidence="3">
    <location>
        <begin position="51"/>
        <end position="400"/>
    </location>
</feature>